<evidence type="ECO:0000313" key="4">
    <source>
        <dbReference type="Proteomes" id="UP000562352"/>
    </source>
</evidence>
<evidence type="ECO:0000256" key="2">
    <source>
        <dbReference type="SAM" id="Phobius"/>
    </source>
</evidence>
<protein>
    <submittedName>
        <fullName evidence="3">Uncharacterized protein</fullName>
    </submittedName>
</protein>
<reference evidence="3 4" key="1">
    <citation type="submission" date="2020-08" db="EMBL/GenBank/DDBJ databases">
        <title>Genomic Encyclopedia of Type Strains, Phase III (KMG-III): the genomes of soil and plant-associated and newly described type strains.</title>
        <authorList>
            <person name="Whitman W."/>
        </authorList>
    </citation>
    <scope>NUCLEOTIDE SEQUENCE [LARGE SCALE GENOMIC DNA]</scope>
    <source>
        <strain evidence="3 4">CECT 3303</strain>
    </source>
</reference>
<feature type="transmembrane region" description="Helical" evidence="2">
    <location>
        <begin position="110"/>
        <end position="135"/>
    </location>
</feature>
<keyword evidence="2" id="KW-0472">Membrane</keyword>
<feature type="region of interest" description="Disordered" evidence="1">
    <location>
        <begin position="1"/>
        <end position="57"/>
    </location>
</feature>
<dbReference type="AlphaFoldDB" id="A0A841DDG3"/>
<feature type="transmembrane region" description="Helical" evidence="2">
    <location>
        <begin position="155"/>
        <end position="178"/>
    </location>
</feature>
<gene>
    <name evidence="3" type="ORF">FHS22_004644</name>
</gene>
<dbReference type="Proteomes" id="UP000562352">
    <property type="component" value="Unassembled WGS sequence"/>
</dbReference>
<evidence type="ECO:0000313" key="3">
    <source>
        <dbReference type="EMBL" id="MBB5965356.1"/>
    </source>
</evidence>
<feature type="transmembrane region" description="Helical" evidence="2">
    <location>
        <begin position="69"/>
        <end position="90"/>
    </location>
</feature>
<keyword evidence="4" id="KW-1185">Reference proteome</keyword>
<accession>A0A841DDG3</accession>
<dbReference type="EMBL" id="JACHJJ010000016">
    <property type="protein sequence ID" value="MBB5965356.1"/>
    <property type="molecule type" value="Genomic_DNA"/>
</dbReference>
<evidence type="ECO:0000256" key="1">
    <source>
        <dbReference type="SAM" id="MobiDB-lite"/>
    </source>
</evidence>
<keyword evidence="2" id="KW-1133">Transmembrane helix</keyword>
<sequence length="331" mass="34847">MSDQLAHPRPLREEPGVQPETELARPAPGGDRDRSKGRDRSGGGPDGDGPDGDGDRGDAVELLQRIGSVVLPVGVALYALLYLGVQQVYGVFNVTPEQAGIDQATMFGRLVGALVLLVIGGALVLGVLVAAGWLLDRLVFGRLSMLARAVRRRPWIAAALGALWCGASYWGFLGYLGLGEGAGLASIVTVSAVIGALAFLVPFRLLRSRPVGRAGMRIAVAMFTGIGLGFALIGRLESDAAELAATGRGSVLLSLAGFQDQWVVVADAAGKPRRGGVPVLLLGEREGAYAFYDCARRETFRLPMGSTTLHRFELEPDRPDGFTCGDLEATP</sequence>
<comment type="caution">
    <text evidence="3">The sequence shown here is derived from an EMBL/GenBank/DDBJ whole genome shotgun (WGS) entry which is preliminary data.</text>
</comment>
<name>A0A841DDG3_PLAVE</name>
<dbReference type="RefSeq" id="WP_260408180.1">
    <property type="nucleotide sequence ID" value="NZ_BAAAWZ010000001.1"/>
</dbReference>
<proteinExistence type="predicted"/>
<organism evidence="3 4">
    <name type="scientific">Planomonospora venezuelensis</name>
    <dbReference type="NCBI Taxonomy" id="1999"/>
    <lineage>
        <taxon>Bacteria</taxon>
        <taxon>Bacillati</taxon>
        <taxon>Actinomycetota</taxon>
        <taxon>Actinomycetes</taxon>
        <taxon>Streptosporangiales</taxon>
        <taxon>Streptosporangiaceae</taxon>
        <taxon>Planomonospora</taxon>
    </lineage>
</organism>
<keyword evidence="2" id="KW-0812">Transmembrane</keyword>
<feature type="transmembrane region" description="Helical" evidence="2">
    <location>
        <begin position="218"/>
        <end position="236"/>
    </location>
</feature>
<feature type="compositionally biased region" description="Basic and acidic residues" evidence="1">
    <location>
        <begin position="30"/>
        <end position="41"/>
    </location>
</feature>
<feature type="transmembrane region" description="Helical" evidence="2">
    <location>
        <begin position="184"/>
        <end position="206"/>
    </location>
</feature>